<feature type="transmembrane region" description="Helical" evidence="1">
    <location>
        <begin position="156"/>
        <end position="175"/>
    </location>
</feature>
<evidence type="ECO:0000313" key="4">
    <source>
        <dbReference type="Proteomes" id="UP000298693"/>
    </source>
</evidence>
<proteinExistence type="predicted"/>
<dbReference type="EMBL" id="CP032348">
    <property type="protein sequence ID" value="QCO18739.1"/>
    <property type="molecule type" value="Genomic_DNA"/>
</dbReference>
<organism evidence="3 4">
    <name type="scientific">Azospirillum brasilense</name>
    <dbReference type="NCBI Taxonomy" id="192"/>
    <lineage>
        <taxon>Bacteria</taxon>
        <taxon>Pseudomonadati</taxon>
        <taxon>Pseudomonadota</taxon>
        <taxon>Alphaproteobacteria</taxon>
        <taxon>Rhodospirillales</taxon>
        <taxon>Azospirillaceae</taxon>
        <taxon>Azospirillum</taxon>
    </lineage>
</organism>
<dbReference type="PANTHER" id="PTHR22911">
    <property type="entry name" value="ACYL-MALONYL CONDENSING ENZYME-RELATED"/>
    <property type="match status" value="1"/>
</dbReference>
<keyword evidence="1" id="KW-0812">Transmembrane</keyword>
<name>A0A4D8RH09_AZOBR</name>
<dbReference type="AlphaFoldDB" id="A0A4D8RH09"/>
<keyword evidence="1" id="KW-0472">Membrane</keyword>
<feature type="transmembrane region" description="Helical" evidence="1">
    <location>
        <begin position="187"/>
        <end position="207"/>
    </location>
</feature>
<protein>
    <submittedName>
        <fullName evidence="3">DMT family transporter</fullName>
    </submittedName>
</protein>
<dbReference type="RefSeq" id="WP_137142685.1">
    <property type="nucleotide sequence ID" value="NZ_CP032348.1"/>
</dbReference>
<dbReference type="PANTHER" id="PTHR22911:SF103">
    <property type="entry name" value="BLR2811 PROTEIN"/>
    <property type="match status" value="1"/>
</dbReference>
<gene>
    <name evidence="3" type="ORF">D3869_25980</name>
</gene>
<feature type="transmembrane region" description="Helical" evidence="1">
    <location>
        <begin position="80"/>
        <end position="99"/>
    </location>
</feature>
<feature type="transmembrane region" description="Helical" evidence="1">
    <location>
        <begin position="49"/>
        <end position="68"/>
    </location>
</feature>
<dbReference type="GO" id="GO:0016020">
    <property type="term" value="C:membrane"/>
    <property type="evidence" value="ECO:0007669"/>
    <property type="project" value="InterPro"/>
</dbReference>
<evidence type="ECO:0000259" key="2">
    <source>
        <dbReference type="Pfam" id="PF00892"/>
    </source>
</evidence>
<feature type="transmembrane region" description="Helical" evidence="1">
    <location>
        <begin position="244"/>
        <end position="263"/>
    </location>
</feature>
<dbReference type="InterPro" id="IPR000620">
    <property type="entry name" value="EamA_dom"/>
</dbReference>
<keyword evidence="1" id="KW-1133">Transmembrane helix</keyword>
<feature type="domain" description="EamA" evidence="2">
    <location>
        <begin position="156"/>
        <end position="283"/>
    </location>
</feature>
<feature type="transmembrane region" description="Helical" evidence="1">
    <location>
        <begin position="269"/>
        <end position="286"/>
    </location>
</feature>
<sequence length="309" mass="32717">MTATEKALAASSSGRAGIAWMLLTTLLFVTQDATLRVLVQTYPFAEVAWARFAVHLAIAFVVVALRSPSHLIAQRPAMQILRSTLLAVLTLLAAVSYKILPFVDVAAIANVAPVLVAVLSVPLLKEKVGWRRSLGVLGGFIGAMIIIGPASLVFQWAILLPLAAALCNALYQIVTRLLRGGDSTLTTFFYTSMAGTVLCGLLLPFGWTTPDLTGAALMIMLGALGACSHYCLIRAYSVADAATVAPFGYTTLIWAVLYGLLVFGEPPSASTLAGGLVIVAAGIYIFHREQVRAREAAVKERAKEAAKEG</sequence>
<keyword evidence="3" id="KW-0614">Plasmid</keyword>
<accession>A0A4D8RH09</accession>
<dbReference type="Pfam" id="PF00892">
    <property type="entry name" value="EamA"/>
    <property type="match status" value="2"/>
</dbReference>
<feature type="transmembrane region" description="Helical" evidence="1">
    <location>
        <begin position="7"/>
        <end position="29"/>
    </location>
</feature>
<evidence type="ECO:0000313" key="3">
    <source>
        <dbReference type="EMBL" id="QCO18739.1"/>
    </source>
</evidence>
<feature type="transmembrane region" description="Helical" evidence="1">
    <location>
        <begin position="213"/>
        <end position="232"/>
    </location>
</feature>
<dbReference type="InterPro" id="IPR037185">
    <property type="entry name" value="EmrE-like"/>
</dbReference>
<feature type="transmembrane region" description="Helical" evidence="1">
    <location>
        <begin position="105"/>
        <end position="124"/>
    </location>
</feature>
<geneLocation type="plasmid" evidence="3">
    <name>p4</name>
</geneLocation>
<dbReference type="Proteomes" id="UP000298693">
    <property type="component" value="Plasmid p4"/>
</dbReference>
<reference evidence="3 4" key="1">
    <citation type="submission" date="2018-09" db="EMBL/GenBank/DDBJ databases">
        <title>Whole genome based analysis of evolution and adaptive divergence in Indian and Brazilian strains of Azospirillum brasilense.</title>
        <authorList>
            <person name="Singh C."/>
            <person name="Tripathi A.K."/>
        </authorList>
    </citation>
    <scope>NUCLEOTIDE SEQUENCE [LARGE SCALE GENOMIC DNA]</scope>
    <source>
        <strain evidence="3 4">MTCC4039</strain>
        <plasmid evidence="3 4">p4</plasmid>
    </source>
</reference>
<feature type="transmembrane region" description="Helical" evidence="1">
    <location>
        <begin position="133"/>
        <end position="150"/>
    </location>
</feature>
<feature type="domain" description="EamA" evidence="2">
    <location>
        <begin position="16"/>
        <end position="147"/>
    </location>
</feature>
<evidence type="ECO:0000256" key="1">
    <source>
        <dbReference type="SAM" id="Phobius"/>
    </source>
</evidence>
<dbReference type="SUPFAM" id="SSF103481">
    <property type="entry name" value="Multidrug resistance efflux transporter EmrE"/>
    <property type="match status" value="2"/>
</dbReference>